<evidence type="ECO:0000313" key="3">
    <source>
        <dbReference type="Proteomes" id="UP000001903"/>
    </source>
</evidence>
<dbReference type="PANTHER" id="PTHR43682:SF1">
    <property type="entry name" value="LACTATE UTILIZATION PROTEIN C"/>
    <property type="match status" value="1"/>
</dbReference>
<organism evidence="2 3">
    <name type="scientific">Haloterrigena turkmenica (strain ATCC 51198 / DSM 5511 / JCM 9101 / NCIMB 13204 / VKM B-1734 / 4k)</name>
    <name type="common">Halococcus turkmenicus</name>
    <dbReference type="NCBI Taxonomy" id="543526"/>
    <lineage>
        <taxon>Archaea</taxon>
        <taxon>Methanobacteriati</taxon>
        <taxon>Methanobacteriota</taxon>
        <taxon>Stenosarchaea group</taxon>
        <taxon>Halobacteria</taxon>
        <taxon>Halobacteriales</taxon>
        <taxon>Natrialbaceae</taxon>
        <taxon>Haloterrigena</taxon>
    </lineage>
</organism>
<evidence type="ECO:0000259" key="1">
    <source>
        <dbReference type="Pfam" id="PF02589"/>
    </source>
</evidence>
<dbReference type="HOGENOM" id="CLU_090664_1_3_2"/>
<reference evidence="2 3" key="1">
    <citation type="journal article" date="2010" name="Stand. Genomic Sci.">
        <title>Complete genome sequence of Haloterrigena turkmenica type strain (4k).</title>
        <authorList>
            <person name="Saunders E."/>
            <person name="Tindall B.J."/>
            <person name="Fahnrich R."/>
            <person name="Lapidus A."/>
            <person name="Copeland A."/>
            <person name="Del Rio T.G."/>
            <person name="Lucas S."/>
            <person name="Chen F."/>
            <person name="Tice H."/>
            <person name="Cheng J.F."/>
            <person name="Han C."/>
            <person name="Detter J.C."/>
            <person name="Bruce D."/>
            <person name="Goodwin L."/>
            <person name="Chain P."/>
            <person name="Pitluck S."/>
            <person name="Pati A."/>
            <person name="Ivanova N."/>
            <person name="Mavromatis K."/>
            <person name="Chen A."/>
            <person name="Palaniappan K."/>
            <person name="Land M."/>
            <person name="Hauser L."/>
            <person name="Chang Y.J."/>
            <person name="Jeffries C.D."/>
            <person name="Brettin T."/>
            <person name="Rohde M."/>
            <person name="Goker M."/>
            <person name="Bristow J."/>
            <person name="Eisen J.A."/>
            <person name="Markowitz V."/>
            <person name="Hugenholtz P."/>
            <person name="Klenk H.P."/>
            <person name="Kyrpides N.C."/>
        </authorList>
    </citation>
    <scope>NUCLEOTIDE SEQUENCE [LARGE SCALE GENOMIC DNA]</scope>
    <source>
        <strain evidence="3">ATCC 51198 / DSM 5511 / JCM 9101 / NCIMB 13204 / VKM B-1734 / 4k</strain>
    </source>
</reference>
<sequence>MWWSMTRSKSLASVTHDYAMQTQLEMFETNLGSVRTAVTRTSPAAFQETLADVVDEPAIGAPLPFEEVSLEGLDIVLEPTPDQLREAACGVTAAALGVADYGTVVLESTPDGTELAGLFPDRHVIVVRERDLVDDMAAAFERLGERFRTGDGDAVLATGPSATADMGELVYGVHGPRETHAVIVEDDAE</sequence>
<keyword evidence="2" id="KW-0614">Plasmid</keyword>
<name>D2S041_HALTV</name>
<protein>
    <recommendedName>
        <fullName evidence="1">LUD domain-containing protein</fullName>
    </recommendedName>
</protein>
<dbReference type="Proteomes" id="UP000001903">
    <property type="component" value="Plasmid pHTUR01"/>
</dbReference>
<proteinExistence type="predicted"/>
<dbReference type="KEGG" id="htu:Htur_3880"/>
<gene>
    <name evidence="2" type="ordered locus">Htur_3880</name>
</gene>
<dbReference type="EMBL" id="CP001861">
    <property type="protein sequence ID" value="ADB62738.1"/>
    <property type="molecule type" value="Genomic_DNA"/>
</dbReference>
<keyword evidence="3" id="KW-1185">Reference proteome</keyword>
<dbReference type="InterPro" id="IPR037171">
    <property type="entry name" value="NagB/RpiA_transferase-like"/>
</dbReference>
<feature type="domain" description="LUD" evidence="1">
    <location>
        <begin position="82"/>
        <end position="184"/>
    </location>
</feature>
<dbReference type="PANTHER" id="PTHR43682">
    <property type="entry name" value="LACTATE UTILIZATION PROTEIN C"/>
    <property type="match status" value="1"/>
</dbReference>
<accession>D2S041</accession>
<dbReference type="AlphaFoldDB" id="D2S041"/>
<dbReference type="Pfam" id="PF02589">
    <property type="entry name" value="LUD_dom"/>
    <property type="match status" value="1"/>
</dbReference>
<geneLocation type="plasmid" evidence="2 3">
    <name>pHTUR01</name>
</geneLocation>
<evidence type="ECO:0000313" key="2">
    <source>
        <dbReference type="EMBL" id="ADB62738.1"/>
    </source>
</evidence>
<dbReference type="InterPro" id="IPR024185">
    <property type="entry name" value="FTHF_cligase-like_sf"/>
</dbReference>
<dbReference type="Gene3D" id="3.40.50.10420">
    <property type="entry name" value="NagB/RpiA/CoA transferase-like"/>
    <property type="match status" value="1"/>
</dbReference>
<dbReference type="InterPro" id="IPR003741">
    <property type="entry name" value="LUD_dom"/>
</dbReference>
<dbReference type="SUPFAM" id="SSF100950">
    <property type="entry name" value="NagB/RpiA/CoA transferase-like"/>
    <property type="match status" value="1"/>
</dbReference>